<evidence type="ECO:0000313" key="9">
    <source>
        <dbReference type="EMBL" id="CAB9523886.1"/>
    </source>
</evidence>
<keyword evidence="3" id="KW-0285">Flavoprotein</keyword>
<dbReference type="AlphaFoldDB" id="A0A9N8HS25"/>
<dbReference type="EMBL" id="CAICTM010001466">
    <property type="protein sequence ID" value="CAB9523886.1"/>
    <property type="molecule type" value="Genomic_DNA"/>
</dbReference>
<accession>A0A9N8HS25</accession>
<dbReference type="Pfam" id="PF02852">
    <property type="entry name" value="Pyr_redox_dim"/>
    <property type="match status" value="1"/>
</dbReference>
<dbReference type="Pfam" id="PF07992">
    <property type="entry name" value="Pyr_redox_2"/>
    <property type="match status" value="1"/>
</dbReference>
<keyword evidence="6" id="KW-0676">Redox-active center</keyword>
<dbReference type="PRINTS" id="PR00368">
    <property type="entry name" value="FADPNR"/>
</dbReference>
<dbReference type="GO" id="GO:0016491">
    <property type="term" value="F:oxidoreductase activity"/>
    <property type="evidence" value="ECO:0007669"/>
    <property type="project" value="UniProtKB-KW"/>
</dbReference>
<feature type="domain" description="FAD/NAD(P)-binding" evidence="8">
    <location>
        <begin position="45"/>
        <end position="337"/>
    </location>
</feature>
<keyword evidence="10" id="KW-1185">Reference proteome</keyword>
<dbReference type="OrthoDB" id="432169at2759"/>
<dbReference type="SUPFAM" id="SSF51905">
    <property type="entry name" value="FAD/NAD(P)-binding domain"/>
    <property type="match status" value="2"/>
</dbReference>
<dbReference type="PRINTS" id="PR00411">
    <property type="entry name" value="PNDRDTASEI"/>
</dbReference>
<comment type="cofactor">
    <cofactor evidence="1">
        <name>FAD</name>
        <dbReference type="ChEBI" id="CHEBI:57692"/>
    </cofactor>
</comment>
<evidence type="ECO:0000256" key="1">
    <source>
        <dbReference type="ARBA" id="ARBA00001974"/>
    </source>
</evidence>
<dbReference type="InterPro" id="IPR016156">
    <property type="entry name" value="FAD/NAD-linked_Rdtase_dimer_sf"/>
</dbReference>
<evidence type="ECO:0000259" key="8">
    <source>
        <dbReference type="Pfam" id="PF07992"/>
    </source>
</evidence>
<dbReference type="Gene3D" id="3.50.50.60">
    <property type="entry name" value="FAD/NAD(P)-binding domain"/>
    <property type="match status" value="2"/>
</dbReference>
<gene>
    <name evidence="9" type="ORF">SEMRO_1468_G275180.1</name>
</gene>
<dbReference type="InterPro" id="IPR036188">
    <property type="entry name" value="FAD/NAD-bd_sf"/>
</dbReference>
<evidence type="ECO:0000256" key="6">
    <source>
        <dbReference type="ARBA" id="ARBA00023284"/>
    </source>
</evidence>
<dbReference type="PANTHER" id="PTHR43429:SF1">
    <property type="entry name" value="NAD(P)H SULFUR OXIDOREDUCTASE (COA-DEPENDENT)"/>
    <property type="match status" value="1"/>
</dbReference>
<dbReference type="PANTHER" id="PTHR43429">
    <property type="entry name" value="PYRIDINE NUCLEOTIDE-DISULFIDE OXIDOREDUCTASE DOMAIN-CONTAINING"/>
    <property type="match status" value="1"/>
</dbReference>
<reference evidence="9" key="1">
    <citation type="submission" date="2020-06" db="EMBL/GenBank/DDBJ databases">
        <authorList>
            <consortium name="Plant Systems Biology data submission"/>
        </authorList>
    </citation>
    <scope>NUCLEOTIDE SEQUENCE</scope>
    <source>
        <strain evidence="9">D6</strain>
    </source>
</reference>
<organism evidence="9 10">
    <name type="scientific">Seminavis robusta</name>
    <dbReference type="NCBI Taxonomy" id="568900"/>
    <lineage>
        <taxon>Eukaryota</taxon>
        <taxon>Sar</taxon>
        <taxon>Stramenopiles</taxon>
        <taxon>Ochrophyta</taxon>
        <taxon>Bacillariophyta</taxon>
        <taxon>Bacillariophyceae</taxon>
        <taxon>Bacillariophycidae</taxon>
        <taxon>Naviculales</taxon>
        <taxon>Naviculaceae</taxon>
        <taxon>Seminavis</taxon>
    </lineage>
</organism>
<protein>
    <submittedName>
        <fullName evidence="9">A disulfide reductase</fullName>
    </submittedName>
</protein>
<evidence type="ECO:0000259" key="7">
    <source>
        <dbReference type="Pfam" id="PF02852"/>
    </source>
</evidence>
<dbReference type="InterPro" id="IPR050260">
    <property type="entry name" value="FAD-bd_OxRdtase"/>
</dbReference>
<sequence length="503" mass="54409">MSESFCSCLAKKIYPSLRWGSEGTKSHKYLPRSTTIDSESDIPLKVVLLGGGIVSMVAALRIKELRPDYEVSVVVKDSFPSFSTGGIPFYLAGNVPGGHTSLAHHTKDEILARGVKLYLETTALSVNKEDKTVLLKDNTDSAEFELPFDKLVIGTGSRPVKPKVPGVDLPNVFFLKTISDMCSVEEHLKTGNPKSAVIVGGGYVGLEVSEALVAKGIQTAVVEKNSHILKTFDEQLGLIVQDKLEAHGVQVVHGKGAKSPVVSIEPNCQHEESKLLVKTAQGAIVQGDMVLVSVGATPNSDMFPGEKTSNGAIVVNKRCETSIPDVYAGGDVVQTHHFVTGKPVYFPNGTVAHKHGRIIAENICGMHVEYVGTILTQTMKLFDMVVTRTGLSQAEALAEGFDAATVQVKENDHNHYIPPYCMLEIRFTAEKTTGKILGIQVLGDCKAEVSKRVDIVAVAIMRGVTVDEFIQMDLSYTPPLSTPWDPVVSAAQAWQRQFVELVN</sequence>
<dbReference type="SUPFAM" id="SSF55424">
    <property type="entry name" value="FAD/NAD-linked reductases, dimerisation (C-terminal) domain"/>
    <property type="match status" value="1"/>
</dbReference>
<keyword evidence="5" id="KW-0560">Oxidoreductase</keyword>
<name>A0A9N8HS25_9STRA</name>
<comment type="similarity">
    <text evidence="2">Belongs to the class-III pyridine nucleotide-disulfide oxidoreductase family.</text>
</comment>
<proteinExistence type="inferred from homology"/>
<evidence type="ECO:0000256" key="4">
    <source>
        <dbReference type="ARBA" id="ARBA00022827"/>
    </source>
</evidence>
<evidence type="ECO:0000256" key="5">
    <source>
        <dbReference type="ARBA" id="ARBA00023002"/>
    </source>
</evidence>
<dbReference type="Proteomes" id="UP001153069">
    <property type="component" value="Unassembled WGS sequence"/>
</dbReference>
<feature type="domain" description="Pyridine nucleotide-disulphide oxidoreductase dimerisation" evidence="7">
    <location>
        <begin position="378"/>
        <end position="481"/>
    </location>
</feature>
<comment type="caution">
    <text evidence="9">The sequence shown here is derived from an EMBL/GenBank/DDBJ whole genome shotgun (WGS) entry which is preliminary data.</text>
</comment>
<keyword evidence="4" id="KW-0274">FAD</keyword>
<evidence type="ECO:0000313" key="10">
    <source>
        <dbReference type="Proteomes" id="UP001153069"/>
    </source>
</evidence>
<evidence type="ECO:0000256" key="2">
    <source>
        <dbReference type="ARBA" id="ARBA00009130"/>
    </source>
</evidence>
<dbReference type="InterPro" id="IPR023753">
    <property type="entry name" value="FAD/NAD-binding_dom"/>
</dbReference>
<evidence type="ECO:0000256" key="3">
    <source>
        <dbReference type="ARBA" id="ARBA00022630"/>
    </source>
</evidence>
<dbReference type="InterPro" id="IPR004099">
    <property type="entry name" value="Pyr_nucl-diS_OxRdtase_dimer"/>
</dbReference>